<organism evidence="4 5">
    <name type="scientific">Paenibacillus agilis</name>
    <dbReference type="NCBI Taxonomy" id="3020863"/>
    <lineage>
        <taxon>Bacteria</taxon>
        <taxon>Bacillati</taxon>
        <taxon>Bacillota</taxon>
        <taxon>Bacilli</taxon>
        <taxon>Bacillales</taxon>
        <taxon>Paenibacillaceae</taxon>
        <taxon>Paenibacillus</taxon>
    </lineage>
</organism>
<feature type="transmembrane region" description="Helical" evidence="2">
    <location>
        <begin position="372"/>
        <end position="391"/>
    </location>
</feature>
<dbReference type="InterPro" id="IPR002035">
    <property type="entry name" value="VWF_A"/>
</dbReference>
<sequence length="428" mass="46212">MQRKLNLMLVLFSLIGGGVGFILGEVLLYQLSGEVPNAVLVGLYFGVLALCIGLGALIAELMSPRLNGASWRQRYAGASWKYIAPATLVLLFVVGLSLQFIYGLQLGGAKKVNDIVLVIDNSGSMNRTDPNNDRNEAAKRMIAQMDADKRVAIVEFNDQAAVLQPFIQVKDQAAKDSIYATLDAQKTTDGGTDIARALDVAMQHIKEQADSMRGTMVVLLSDGVSEMNLDAATSEYAAQHIAVNTIGLSLIEKAGSNLLQQIAERTGGQYYDVSEANQLSFVFQDIYEKIDNRTLITERTGPTADNTYYSILRVIAIVLVGAAIGLALGLMFDNRYLARSFAIGGAVAGLFAGLVLEAGLTGIIVLDSVVRLIADLLLAGIISVFTLVVPIKENYTLRDNTHRPSRSSGRGTSEEFTEKPRDSRSHGF</sequence>
<dbReference type="Gene3D" id="3.40.50.410">
    <property type="entry name" value="von Willebrand factor, type A domain"/>
    <property type="match status" value="1"/>
</dbReference>
<dbReference type="RefSeq" id="WP_144993045.1">
    <property type="nucleotide sequence ID" value="NZ_VNJK01000003.1"/>
</dbReference>
<protein>
    <submittedName>
        <fullName evidence="4">VWA domain-containing protein</fullName>
    </submittedName>
</protein>
<dbReference type="InterPro" id="IPR036465">
    <property type="entry name" value="vWFA_dom_sf"/>
</dbReference>
<dbReference type="CDD" id="cd00198">
    <property type="entry name" value="vWFA"/>
    <property type="match status" value="1"/>
</dbReference>
<feature type="transmembrane region" description="Helical" evidence="2">
    <location>
        <begin position="7"/>
        <end position="29"/>
    </location>
</feature>
<accession>A0A559IKE2</accession>
<evidence type="ECO:0000313" key="5">
    <source>
        <dbReference type="Proteomes" id="UP000318102"/>
    </source>
</evidence>
<reference evidence="4 5" key="1">
    <citation type="submission" date="2019-07" db="EMBL/GenBank/DDBJ databases">
        <authorList>
            <person name="Kim J."/>
        </authorList>
    </citation>
    <scope>NUCLEOTIDE SEQUENCE [LARGE SCALE GENOMIC DNA]</scope>
    <source>
        <strain evidence="4 5">N4</strain>
    </source>
</reference>
<evidence type="ECO:0000313" key="4">
    <source>
        <dbReference type="EMBL" id="TVX88136.1"/>
    </source>
</evidence>
<keyword evidence="2" id="KW-0472">Membrane</keyword>
<dbReference type="Pfam" id="PF00092">
    <property type="entry name" value="VWA"/>
    <property type="match status" value="1"/>
</dbReference>
<dbReference type="OrthoDB" id="6206554at2"/>
<feature type="transmembrane region" description="Helical" evidence="2">
    <location>
        <begin position="341"/>
        <end position="366"/>
    </location>
</feature>
<comment type="caution">
    <text evidence="4">The sequence shown here is derived from an EMBL/GenBank/DDBJ whole genome shotgun (WGS) entry which is preliminary data.</text>
</comment>
<feature type="transmembrane region" description="Helical" evidence="2">
    <location>
        <begin position="308"/>
        <end position="329"/>
    </location>
</feature>
<dbReference type="PROSITE" id="PS50234">
    <property type="entry name" value="VWFA"/>
    <property type="match status" value="1"/>
</dbReference>
<feature type="region of interest" description="Disordered" evidence="1">
    <location>
        <begin position="399"/>
        <end position="428"/>
    </location>
</feature>
<keyword evidence="2" id="KW-1133">Transmembrane helix</keyword>
<dbReference type="SUPFAM" id="SSF53300">
    <property type="entry name" value="vWA-like"/>
    <property type="match status" value="1"/>
</dbReference>
<feature type="transmembrane region" description="Helical" evidence="2">
    <location>
        <begin position="82"/>
        <end position="102"/>
    </location>
</feature>
<feature type="domain" description="VWFA" evidence="3">
    <location>
        <begin position="114"/>
        <end position="290"/>
    </location>
</feature>
<dbReference type="Proteomes" id="UP000318102">
    <property type="component" value="Unassembled WGS sequence"/>
</dbReference>
<feature type="compositionally biased region" description="Basic and acidic residues" evidence="1">
    <location>
        <begin position="412"/>
        <end position="428"/>
    </location>
</feature>
<evidence type="ECO:0000256" key="1">
    <source>
        <dbReference type="SAM" id="MobiDB-lite"/>
    </source>
</evidence>
<dbReference type="InterPro" id="IPR051266">
    <property type="entry name" value="CLCR"/>
</dbReference>
<dbReference type="PANTHER" id="PTHR10579">
    <property type="entry name" value="CALCIUM-ACTIVATED CHLORIDE CHANNEL REGULATOR"/>
    <property type="match status" value="1"/>
</dbReference>
<dbReference type="SMART" id="SM00327">
    <property type="entry name" value="VWA"/>
    <property type="match status" value="1"/>
</dbReference>
<gene>
    <name evidence="4" type="ORF">FPZ44_19715</name>
</gene>
<name>A0A559IKE2_9BACL</name>
<proteinExistence type="predicted"/>
<keyword evidence="2" id="KW-0812">Transmembrane</keyword>
<feature type="transmembrane region" description="Helical" evidence="2">
    <location>
        <begin position="41"/>
        <end position="61"/>
    </location>
</feature>
<dbReference type="EMBL" id="VNJK01000003">
    <property type="protein sequence ID" value="TVX88136.1"/>
    <property type="molecule type" value="Genomic_DNA"/>
</dbReference>
<dbReference type="PANTHER" id="PTHR10579:SF43">
    <property type="entry name" value="ZINC FINGER (C3HC4-TYPE RING FINGER) FAMILY PROTEIN"/>
    <property type="match status" value="1"/>
</dbReference>
<evidence type="ECO:0000256" key="2">
    <source>
        <dbReference type="SAM" id="Phobius"/>
    </source>
</evidence>
<evidence type="ECO:0000259" key="3">
    <source>
        <dbReference type="PROSITE" id="PS50234"/>
    </source>
</evidence>
<dbReference type="AlphaFoldDB" id="A0A559IKE2"/>
<keyword evidence="5" id="KW-1185">Reference proteome</keyword>